<evidence type="ECO:0000256" key="2">
    <source>
        <dbReference type="SAM" id="SignalP"/>
    </source>
</evidence>
<feature type="chain" id="PRO_5043441233" evidence="2">
    <location>
        <begin position="22"/>
        <end position="405"/>
    </location>
</feature>
<feature type="compositionally biased region" description="Basic and acidic residues" evidence="1">
    <location>
        <begin position="377"/>
        <end position="387"/>
    </location>
</feature>
<feature type="compositionally biased region" description="Polar residues" evidence="1">
    <location>
        <begin position="388"/>
        <end position="398"/>
    </location>
</feature>
<feature type="region of interest" description="Disordered" evidence="1">
    <location>
        <begin position="372"/>
        <end position="405"/>
    </location>
</feature>
<accession>A0AAW1A1J0</accession>
<organism evidence="3 4">
    <name type="scientific">Tetragonisca angustula</name>
    <dbReference type="NCBI Taxonomy" id="166442"/>
    <lineage>
        <taxon>Eukaryota</taxon>
        <taxon>Metazoa</taxon>
        <taxon>Ecdysozoa</taxon>
        <taxon>Arthropoda</taxon>
        <taxon>Hexapoda</taxon>
        <taxon>Insecta</taxon>
        <taxon>Pterygota</taxon>
        <taxon>Neoptera</taxon>
        <taxon>Endopterygota</taxon>
        <taxon>Hymenoptera</taxon>
        <taxon>Apocrita</taxon>
        <taxon>Aculeata</taxon>
        <taxon>Apoidea</taxon>
        <taxon>Anthophila</taxon>
        <taxon>Apidae</taxon>
        <taxon>Tetragonisca</taxon>
    </lineage>
</organism>
<keyword evidence="2" id="KW-0732">Signal</keyword>
<protein>
    <submittedName>
        <fullName evidence="3">Uncharacterized protein</fullName>
    </submittedName>
</protein>
<dbReference type="EMBL" id="JAWNGG020000073">
    <property type="protein sequence ID" value="KAK9303692.1"/>
    <property type="molecule type" value="Genomic_DNA"/>
</dbReference>
<feature type="signal peptide" evidence="2">
    <location>
        <begin position="1"/>
        <end position="21"/>
    </location>
</feature>
<reference evidence="3 4" key="1">
    <citation type="submission" date="2024-05" db="EMBL/GenBank/DDBJ databases">
        <title>The nuclear and mitochondrial genome assemblies of Tetragonisca angustula (Apidae: Meliponini), a tiny yet remarkable pollinator in the Neotropics.</title>
        <authorList>
            <person name="Ferrari R."/>
            <person name="Ricardo P.C."/>
            <person name="Dias F.C."/>
            <person name="Araujo N.S."/>
            <person name="Soares D.O."/>
            <person name="Zhou Q.-S."/>
            <person name="Zhu C.-D."/>
            <person name="Coutinho L."/>
            <person name="Airas M.C."/>
            <person name="Batista T.M."/>
        </authorList>
    </citation>
    <scope>NUCLEOTIDE SEQUENCE [LARGE SCALE GENOMIC DNA]</scope>
    <source>
        <strain evidence="3">ASF017062</strain>
        <tissue evidence="3">Abdomen</tissue>
    </source>
</reference>
<keyword evidence="4" id="KW-1185">Reference proteome</keyword>
<dbReference type="AlphaFoldDB" id="A0AAW1A1J0"/>
<evidence type="ECO:0000313" key="4">
    <source>
        <dbReference type="Proteomes" id="UP001432146"/>
    </source>
</evidence>
<proteinExistence type="predicted"/>
<feature type="region of interest" description="Disordered" evidence="1">
    <location>
        <begin position="122"/>
        <end position="147"/>
    </location>
</feature>
<evidence type="ECO:0000256" key="1">
    <source>
        <dbReference type="SAM" id="MobiDB-lite"/>
    </source>
</evidence>
<comment type="caution">
    <text evidence="3">The sequence shown here is derived from an EMBL/GenBank/DDBJ whole genome shotgun (WGS) entry which is preliminary data.</text>
</comment>
<sequence length="405" mass="44948">MKHSKLTSLIFILYYIAVYKCDISCAKFHNLQESTSIRSNYPNTYHDYTDSFKIRIRSERQLKETDLNNFKAFIKQNRNSRGVKGSSQHLRLGDAHQVANYFLTGGPLKGHAHFLKERNCDPNNDDNNTEEANNPTIETNNLSINDQNSNTTSSDFIVGATHIPPALPHIPPALPHIPPALPHIPPALPHIPSVLPHIPSLPISSQLNSIIHPALNTISRVPHLLGNNLLQSLLHPNLHSHINALHNIPNTLIQTASVPMHGIMNARSEFHNMLHSNNSFLAGINKVIENRKAKKNLKNNLMYPIGQSPKIVGLAPTNFHNNVPLSSIIEPHLPISPSPPNGYIVHYVPHNKQTASKFPVVGSSLVVGSPQQPFTYKDSDSNVEKDFTNLSNNENGDVNESKHST</sequence>
<evidence type="ECO:0000313" key="3">
    <source>
        <dbReference type="EMBL" id="KAK9303692.1"/>
    </source>
</evidence>
<gene>
    <name evidence="3" type="ORF">QLX08_004693</name>
</gene>
<name>A0AAW1A1J0_9HYME</name>
<feature type="compositionally biased region" description="Polar residues" evidence="1">
    <location>
        <begin position="135"/>
        <end position="147"/>
    </location>
</feature>
<dbReference type="Proteomes" id="UP001432146">
    <property type="component" value="Unassembled WGS sequence"/>
</dbReference>